<name>I5BZX9_9BACT</name>
<evidence type="ECO:0000256" key="2">
    <source>
        <dbReference type="HAMAP-Rule" id="MF_00338"/>
    </source>
</evidence>
<sequence length="109" mass="11566">MIVSTTPSLEGYTITAYLGVVSGETIIGANIFKDFFASITDIVGGRSGAYERVLREAKSTAMAEMEAQARAFGGNAVVGIDLDYETIRDGMLMVTASGTAVRVEKNNAY</sequence>
<dbReference type="Proteomes" id="UP000005551">
    <property type="component" value="Unassembled WGS sequence"/>
</dbReference>
<protein>
    <recommendedName>
        <fullName evidence="2">UPF0145 protein A3SI_14234</fullName>
    </recommendedName>
</protein>
<keyword evidence="4" id="KW-1185">Reference proteome</keyword>
<dbReference type="Pfam" id="PF01906">
    <property type="entry name" value="YbjQ_1"/>
    <property type="match status" value="1"/>
</dbReference>
<dbReference type="RefSeq" id="WP_009056071.1">
    <property type="nucleotide sequence ID" value="NZ_AJYA01000033.1"/>
</dbReference>
<gene>
    <name evidence="3" type="ORF">A3SI_14234</name>
</gene>
<dbReference type="PANTHER" id="PTHR34068">
    <property type="entry name" value="UPF0145 PROTEIN YBJQ"/>
    <property type="match status" value="1"/>
</dbReference>
<dbReference type="HAMAP" id="MF_00338">
    <property type="entry name" value="UPF0145"/>
    <property type="match status" value="1"/>
</dbReference>
<dbReference type="PATRIC" id="fig|1189621.3.peg.2964"/>
<reference evidence="3 4" key="1">
    <citation type="submission" date="2012-05" db="EMBL/GenBank/DDBJ databases">
        <title>Genome sequence of Nitritalea halalkaliphila LW7.</title>
        <authorList>
            <person name="Jangir P.K."/>
            <person name="Singh A."/>
            <person name="Shivaji S."/>
            <person name="Sharma R."/>
        </authorList>
    </citation>
    <scope>NUCLEOTIDE SEQUENCE [LARGE SCALE GENOMIC DNA]</scope>
    <source>
        <strain evidence="3 4">LW7</strain>
    </source>
</reference>
<dbReference type="PANTHER" id="PTHR34068:SF1">
    <property type="entry name" value="UPF0145 PROTEIN YBJQ"/>
    <property type="match status" value="1"/>
</dbReference>
<dbReference type="InterPro" id="IPR002765">
    <property type="entry name" value="UPF0145_YbjQ-like"/>
</dbReference>
<organism evidence="3 4">
    <name type="scientific">Nitritalea halalkaliphila LW7</name>
    <dbReference type="NCBI Taxonomy" id="1189621"/>
    <lineage>
        <taxon>Bacteria</taxon>
        <taxon>Pseudomonadati</taxon>
        <taxon>Bacteroidota</taxon>
        <taxon>Cytophagia</taxon>
        <taxon>Cytophagales</taxon>
        <taxon>Cyclobacteriaceae</taxon>
        <taxon>Nitritalea</taxon>
    </lineage>
</organism>
<evidence type="ECO:0000313" key="4">
    <source>
        <dbReference type="Proteomes" id="UP000005551"/>
    </source>
</evidence>
<evidence type="ECO:0000313" key="3">
    <source>
        <dbReference type="EMBL" id="EIM75131.1"/>
    </source>
</evidence>
<dbReference type="AlphaFoldDB" id="I5BZX9"/>
<evidence type="ECO:0000256" key="1">
    <source>
        <dbReference type="ARBA" id="ARBA00010751"/>
    </source>
</evidence>
<proteinExistence type="inferred from homology"/>
<comment type="similarity">
    <text evidence="1 2">Belongs to the UPF0145 family.</text>
</comment>
<dbReference type="OrthoDB" id="9796448at2"/>
<comment type="caution">
    <text evidence="3">The sequence shown here is derived from an EMBL/GenBank/DDBJ whole genome shotgun (WGS) entry which is preliminary data.</text>
</comment>
<dbReference type="InterPro" id="IPR035439">
    <property type="entry name" value="UPF0145_dom_sf"/>
</dbReference>
<dbReference type="EMBL" id="AJYA01000033">
    <property type="protein sequence ID" value="EIM75131.1"/>
    <property type="molecule type" value="Genomic_DNA"/>
</dbReference>
<dbReference type="SUPFAM" id="SSF117782">
    <property type="entry name" value="YbjQ-like"/>
    <property type="match status" value="1"/>
</dbReference>
<dbReference type="Gene3D" id="3.30.110.70">
    <property type="entry name" value="Hypothetical protein apc22750. Chain B"/>
    <property type="match status" value="1"/>
</dbReference>
<accession>I5BZX9</accession>